<dbReference type="InterPro" id="IPR001148">
    <property type="entry name" value="CA_dom"/>
</dbReference>
<comment type="caution">
    <text evidence="9">The sequence shown here is derived from an EMBL/GenBank/DDBJ whole genome shotgun (WGS) entry which is preliminary data.</text>
</comment>
<dbReference type="InterPro" id="IPR036398">
    <property type="entry name" value="CA_dom_sf"/>
</dbReference>
<protein>
    <recommendedName>
        <fullName evidence="2">carbonic anhydrase</fullName>
        <ecNumber evidence="2">4.2.1.1</ecNumber>
    </recommendedName>
</protein>
<gene>
    <name evidence="9" type="ORF">GCM10019998_01710</name>
</gene>
<dbReference type="Proteomes" id="UP001501577">
    <property type="component" value="Unassembled WGS sequence"/>
</dbReference>
<dbReference type="EMBL" id="BAAAXQ010000005">
    <property type="protein sequence ID" value="GAA3009226.1"/>
    <property type="molecule type" value="Genomic_DNA"/>
</dbReference>
<accession>A0ABP6KIY8</accession>
<keyword evidence="5" id="KW-0456">Lyase</keyword>
<dbReference type="Pfam" id="PF00194">
    <property type="entry name" value="Carb_anhydrase"/>
    <property type="match status" value="1"/>
</dbReference>
<feature type="domain" description="Alpha-carbonic anhydrase" evidence="8">
    <location>
        <begin position="3"/>
        <end position="224"/>
    </location>
</feature>
<organism evidence="9 10">
    <name type="scientific">Tetragenococcus solitarius</name>
    <dbReference type="NCBI Taxonomy" id="71453"/>
    <lineage>
        <taxon>Bacteria</taxon>
        <taxon>Bacillati</taxon>
        <taxon>Bacillota</taxon>
        <taxon>Bacilli</taxon>
        <taxon>Lactobacillales</taxon>
        <taxon>Enterococcaceae</taxon>
        <taxon>Tetragenococcus</taxon>
    </lineage>
</organism>
<evidence type="ECO:0000259" key="8">
    <source>
        <dbReference type="PROSITE" id="PS51144"/>
    </source>
</evidence>
<evidence type="ECO:0000256" key="5">
    <source>
        <dbReference type="ARBA" id="ARBA00023239"/>
    </source>
</evidence>
<evidence type="ECO:0000256" key="4">
    <source>
        <dbReference type="ARBA" id="ARBA00022833"/>
    </source>
</evidence>
<dbReference type="CDD" id="cd03124">
    <property type="entry name" value="alpha_CA_prokaryotic_like"/>
    <property type="match status" value="1"/>
</dbReference>
<dbReference type="InterPro" id="IPR041891">
    <property type="entry name" value="Alpha_CA_prokaryot-like"/>
</dbReference>
<evidence type="ECO:0000256" key="1">
    <source>
        <dbReference type="ARBA" id="ARBA00010718"/>
    </source>
</evidence>
<evidence type="ECO:0000313" key="9">
    <source>
        <dbReference type="EMBL" id="GAA3009226.1"/>
    </source>
</evidence>
<evidence type="ECO:0000256" key="7">
    <source>
        <dbReference type="SAM" id="MobiDB-lite"/>
    </source>
</evidence>
<dbReference type="EC" id="4.2.1.1" evidence="2"/>
<proteinExistence type="inferred from homology"/>
<dbReference type="RefSeq" id="WP_068706848.1">
    <property type="nucleotide sequence ID" value="NZ_BAAAXQ010000005.1"/>
</dbReference>
<name>A0ABP6KIY8_9ENTE</name>
<sequence length="224" mass="26056">MSRIWSYSGKTGPDFWSTLSQDFHKAAQFPLQSPIALSYEETQPLKQTIQFTYNNQSFYVKNVNDTMHFEPVESESFVDFASHRYYLTDIHFHMPSEHIIAKNQAPLEFHLVHKDEQGQPLVCAVLFSLVEEENNRCNDSTIELTTSENNKQSLNPIIFLPKNSGYFHYEGSLTTPPTDGPVQWFVFDERGIMSRSFIESFQTSLTPNNRPLQDKNQRPIFYKK</sequence>
<dbReference type="InterPro" id="IPR023561">
    <property type="entry name" value="Carbonic_anhydrase_a-class"/>
</dbReference>
<comment type="catalytic activity">
    <reaction evidence="6">
        <text>hydrogencarbonate + H(+) = CO2 + H2O</text>
        <dbReference type="Rhea" id="RHEA:10748"/>
        <dbReference type="ChEBI" id="CHEBI:15377"/>
        <dbReference type="ChEBI" id="CHEBI:15378"/>
        <dbReference type="ChEBI" id="CHEBI:16526"/>
        <dbReference type="ChEBI" id="CHEBI:17544"/>
        <dbReference type="EC" id="4.2.1.1"/>
    </reaction>
</comment>
<comment type="similarity">
    <text evidence="1">Belongs to the alpha-carbonic anhydrase family.</text>
</comment>
<keyword evidence="10" id="KW-1185">Reference proteome</keyword>
<dbReference type="SMART" id="SM01057">
    <property type="entry name" value="Carb_anhydrase"/>
    <property type="match status" value="1"/>
</dbReference>
<dbReference type="PANTHER" id="PTHR18952">
    <property type="entry name" value="CARBONIC ANHYDRASE"/>
    <property type="match status" value="1"/>
</dbReference>
<keyword evidence="3" id="KW-0479">Metal-binding</keyword>
<evidence type="ECO:0000256" key="3">
    <source>
        <dbReference type="ARBA" id="ARBA00022723"/>
    </source>
</evidence>
<dbReference type="PANTHER" id="PTHR18952:SF265">
    <property type="entry name" value="CARBONIC ANHYDRASE"/>
    <property type="match status" value="1"/>
</dbReference>
<evidence type="ECO:0000256" key="2">
    <source>
        <dbReference type="ARBA" id="ARBA00012925"/>
    </source>
</evidence>
<feature type="region of interest" description="Disordered" evidence="7">
    <location>
        <begin position="205"/>
        <end position="224"/>
    </location>
</feature>
<dbReference type="SUPFAM" id="SSF51069">
    <property type="entry name" value="Carbonic anhydrase"/>
    <property type="match status" value="1"/>
</dbReference>
<keyword evidence="4" id="KW-0862">Zinc</keyword>
<evidence type="ECO:0000313" key="10">
    <source>
        <dbReference type="Proteomes" id="UP001501577"/>
    </source>
</evidence>
<dbReference type="PROSITE" id="PS51144">
    <property type="entry name" value="ALPHA_CA_2"/>
    <property type="match status" value="1"/>
</dbReference>
<dbReference type="Gene3D" id="3.10.200.10">
    <property type="entry name" value="Alpha carbonic anhydrase"/>
    <property type="match status" value="1"/>
</dbReference>
<reference evidence="10" key="1">
    <citation type="journal article" date="2019" name="Int. J. Syst. Evol. Microbiol.">
        <title>The Global Catalogue of Microorganisms (GCM) 10K type strain sequencing project: providing services to taxonomists for standard genome sequencing and annotation.</title>
        <authorList>
            <consortium name="The Broad Institute Genomics Platform"/>
            <consortium name="The Broad Institute Genome Sequencing Center for Infectious Disease"/>
            <person name="Wu L."/>
            <person name="Ma J."/>
        </authorList>
    </citation>
    <scope>NUCLEOTIDE SEQUENCE [LARGE SCALE GENOMIC DNA]</scope>
    <source>
        <strain evidence="10">JCM 8736</strain>
    </source>
</reference>
<evidence type="ECO:0000256" key="6">
    <source>
        <dbReference type="ARBA" id="ARBA00048348"/>
    </source>
</evidence>